<gene>
    <name evidence="5" type="ORF">g.13015</name>
</gene>
<evidence type="ECO:0000313" key="5">
    <source>
        <dbReference type="EMBL" id="JAT25079.1"/>
    </source>
</evidence>
<evidence type="ECO:0000256" key="2">
    <source>
        <dbReference type="ARBA" id="ARBA00022634"/>
    </source>
</evidence>
<evidence type="ECO:0000259" key="4">
    <source>
        <dbReference type="PROSITE" id="PS50173"/>
    </source>
</evidence>
<dbReference type="EMBL" id="GEBQ01014898">
    <property type="protein sequence ID" value="JAT25079.1"/>
    <property type="molecule type" value="Transcribed_RNA"/>
</dbReference>
<dbReference type="SUPFAM" id="SSF100879">
    <property type="entry name" value="Lesion bypass DNA polymerase (Y-family), little finger domain"/>
    <property type="match status" value="1"/>
</dbReference>
<name>A0A1B6LND2_9HEMI</name>
<dbReference type="GO" id="GO:0003887">
    <property type="term" value="F:DNA-directed DNA polymerase activity"/>
    <property type="evidence" value="ECO:0007669"/>
    <property type="project" value="InterPro"/>
</dbReference>
<evidence type="ECO:0000256" key="3">
    <source>
        <dbReference type="ARBA" id="ARBA00022679"/>
    </source>
</evidence>
<dbReference type="Gene3D" id="6.10.250.1630">
    <property type="match status" value="2"/>
</dbReference>
<reference evidence="5" key="1">
    <citation type="submission" date="2015-11" db="EMBL/GenBank/DDBJ databases">
        <title>De novo transcriptome assembly of four potential Pierce s Disease insect vectors from Arizona vineyards.</title>
        <authorList>
            <person name="Tassone E.E."/>
        </authorList>
    </citation>
    <scope>NUCLEOTIDE SEQUENCE</scope>
</reference>
<dbReference type="Pfam" id="PF14377">
    <property type="entry name" value="UBM"/>
    <property type="match status" value="2"/>
</dbReference>
<evidence type="ECO:0000256" key="1">
    <source>
        <dbReference type="ARBA" id="ARBA00010945"/>
    </source>
</evidence>
<dbReference type="PROSITE" id="PS50173">
    <property type="entry name" value="UMUC"/>
    <property type="match status" value="1"/>
</dbReference>
<proteinExistence type="inferred from homology"/>
<comment type="similarity">
    <text evidence="1">Belongs to the DNA polymerase type-Y family.</text>
</comment>
<dbReference type="AlphaFoldDB" id="A0A1B6LND2"/>
<dbReference type="InterPro" id="IPR043502">
    <property type="entry name" value="DNA/RNA_pol_sf"/>
</dbReference>
<dbReference type="Gene3D" id="3.30.1490.100">
    <property type="entry name" value="DNA polymerase, Y-family, little finger domain"/>
    <property type="match status" value="1"/>
</dbReference>
<dbReference type="Gene3D" id="3.40.1170.60">
    <property type="match status" value="1"/>
</dbReference>
<dbReference type="PANTHER" id="PTHR46404">
    <property type="entry name" value="DNA POLYMERASE IOTA"/>
    <property type="match status" value="1"/>
</dbReference>
<sequence>MDQFRSCEDLQHSSKYKHKRTIIHIDLDCFYAQVEMLKNPELSNKPVGIKQQHYVITSNYVAREYGVKKCMLITEALALCPKLVIVNGEDLHDYRLISSKVTDVIRQFSVKVEKLGLDENYVDISDLVSSKLASEGVKHVNVIGHTYRNEIEHNCVCGCRKRLTIGSHIASEIRARIREELGMTCCAGVGHNKLLAKLVGSTHKPNQQTTVFPCSATSLVSNLNCVRKIPGIGRKTSDTLDALGISSVNDVQDSSLRVLEKHFGKSLAHWIKGACFGVDDTDVKESRRQQVIGLEEASKMIGSMEEIRDRLNSLIDRGMVLLQEDGRFPTTIRVAVRKYSSREEYSRQRESKQCSINPSIFRTSIAKDHILEAALNLFKKLVDHTKPFHLTLIGLAFTKFQEELPVKSSMLQFLRKKSVEKTSDNDIVADKNIYNTTNQVPDIVPDDESQNNEVDLQQEHLLGVESLKSNETKTNSLEEIDESVLNELPEDIRAEIMQTYQTKDISGASSSNFKPVQCPPGVQLEVFNELPHEIQLELAQGANKTVTNQVKARASTSRRQNSILNYLKKK</sequence>
<dbReference type="GO" id="GO:0003684">
    <property type="term" value="F:damaged DNA binding"/>
    <property type="evidence" value="ECO:0007669"/>
    <property type="project" value="InterPro"/>
</dbReference>
<dbReference type="Pfam" id="PF11799">
    <property type="entry name" value="IMS_C"/>
    <property type="match status" value="1"/>
</dbReference>
<dbReference type="InterPro" id="IPR036775">
    <property type="entry name" value="DNA_pol_Y-fam_lit_finger_sf"/>
</dbReference>
<dbReference type="Gene3D" id="3.30.70.270">
    <property type="match status" value="1"/>
</dbReference>
<dbReference type="InterPro" id="IPR001126">
    <property type="entry name" value="UmuC"/>
</dbReference>
<dbReference type="SUPFAM" id="SSF56672">
    <property type="entry name" value="DNA/RNA polymerases"/>
    <property type="match status" value="1"/>
</dbReference>
<dbReference type="GO" id="GO:0006281">
    <property type="term" value="P:DNA repair"/>
    <property type="evidence" value="ECO:0007669"/>
    <property type="project" value="InterPro"/>
</dbReference>
<dbReference type="InterPro" id="IPR043128">
    <property type="entry name" value="Rev_trsase/Diguanyl_cyclase"/>
</dbReference>
<dbReference type="InterPro" id="IPR053848">
    <property type="entry name" value="IMS_HHH_1"/>
</dbReference>
<accession>A0A1B6LND2</accession>
<keyword evidence="2" id="KW-0237">DNA synthesis</keyword>
<organism evidence="5">
    <name type="scientific">Graphocephala atropunctata</name>
    <dbReference type="NCBI Taxonomy" id="36148"/>
    <lineage>
        <taxon>Eukaryota</taxon>
        <taxon>Metazoa</taxon>
        <taxon>Ecdysozoa</taxon>
        <taxon>Arthropoda</taxon>
        <taxon>Hexapoda</taxon>
        <taxon>Insecta</taxon>
        <taxon>Pterygota</taxon>
        <taxon>Neoptera</taxon>
        <taxon>Paraneoptera</taxon>
        <taxon>Hemiptera</taxon>
        <taxon>Auchenorrhyncha</taxon>
        <taxon>Membracoidea</taxon>
        <taxon>Cicadellidae</taxon>
        <taxon>Cicadellinae</taxon>
        <taxon>Cicadellini</taxon>
        <taxon>Graphocephala</taxon>
    </lineage>
</organism>
<protein>
    <recommendedName>
        <fullName evidence="4">UmuC domain-containing protein</fullName>
    </recommendedName>
</protein>
<keyword evidence="3" id="KW-0808">Transferase</keyword>
<dbReference type="Gene3D" id="1.10.150.20">
    <property type="entry name" value="5' to 3' exonuclease, C-terminal subdomain"/>
    <property type="match status" value="1"/>
</dbReference>
<dbReference type="InterPro" id="IPR017961">
    <property type="entry name" value="DNA_pol_Y-fam_little_finger"/>
</dbReference>
<dbReference type="GO" id="GO:0019985">
    <property type="term" value="P:translesion synthesis"/>
    <property type="evidence" value="ECO:0007669"/>
    <property type="project" value="TreeGrafter"/>
</dbReference>
<dbReference type="PANTHER" id="PTHR46404:SF1">
    <property type="entry name" value="DNA POLYMERASE IOTA"/>
    <property type="match status" value="1"/>
</dbReference>
<dbReference type="Pfam" id="PF21999">
    <property type="entry name" value="IMS_HHH_1"/>
    <property type="match status" value="1"/>
</dbReference>
<dbReference type="FunFam" id="3.40.1170.60:FF:000006">
    <property type="entry name" value="DNA polymerase iota"/>
    <property type="match status" value="1"/>
</dbReference>
<dbReference type="Pfam" id="PF00817">
    <property type="entry name" value="IMS"/>
    <property type="match status" value="1"/>
</dbReference>
<dbReference type="InterPro" id="IPR025527">
    <property type="entry name" value="HUWE1/Rev1_UBM"/>
</dbReference>
<feature type="domain" description="UmuC" evidence="4">
    <location>
        <begin position="22"/>
        <end position="233"/>
    </location>
</feature>
<dbReference type="PIRSF" id="PIRSF036603">
    <property type="entry name" value="DPol_eta"/>
    <property type="match status" value="1"/>
</dbReference>